<proteinExistence type="inferred from homology"/>
<evidence type="ECO:0000256" key="1">
    <source>
        <dbReference type="ARBA" id="ARBA00001974"/>
    </source>
</evidence>
<dbReference type="PANTHER" id="PTHR11552">
    <property type="entry name" value="GLUCOSE-METHANOL-CHOLINE GMC OXIDOREDUCTASE"/>
    <property type="match status" value="1"/>
</dbReference>
<dbReference type="GO" id="GO:0050660">
    <property type="term" value="F:flavin adenine dinucleotide binding"/>
    <property type="evidence" value="ECO:0007669"/>
    <property type="project" value="InterPro"/>
</dbReference>
<dbReference type="SUPFAM" id="SSF54373">
    <property type="entry name" value="FAD-linked reductases, C-terminal domain"/>
    <property type="match status" value="1"/>
</dbReference>
<evidence type="ECO:0000256" key="3">
    <source>
        <dbReference type="ARBA" id="ARBA00022630"/>
    </source>
</evidence>
<feature type="binding site" evidence="5">
    <location>
        <position position="86"/>
    </location>
    <ligand>
        <name>FAD</name>
        <dbReference type="ChEBI" id="CHEBI:57692"/>
    </ligand>
</feature>
<dbReference type="PIRSF" id="PIRSF000137">
    <property type="entry name" value="Alcohol_oxidase"/>
    <property type="match status" value="1"/>
</dbReference>
<dbReference type="NCBIfam" id="NF002550">
    <property type="entry name" value="PRK02106.1"/>
    <property type="match status" value="1"/>
</dbReference>
<keyword evidence="3 6" id="KW-0285">Flavoprotein</keyword>
<dbReference type="GO" id="GO:0016614">
    <property type="term" value="F:oxidoreductase activity, acting on CH-OH group of donors"/>
    <property type="evidence" value="ECO:0007669"/>
    <property type="project" value="InterPro"/>
</dbReference>
<dbReference type="RefSeq" id="WP_007183900.1">
    <property type="nucleotide sequence ID" value="NZ_AKGD01000001.1"/>
</dbReference>
<dbReference type="PROSITE" id="PS00624">
    <property type="entry name" value="GMC_OXRED_2"/>
    <property type="match status" value="1"/>
</dbReference>
<keyword evidence="4 5" id="KW-0274">FAD</keyword>
<dbReference type="OrthoDB" id="9785276at2"/>
<dbReference type="Gene3D" id="3.30.560.10">
    <property type="entry name" value="Glucose Oxidase, domain 3"/>
    <property type="match status" value="1"/>
</dbReference>
<keyword evidence="10" id="KW-1185">Reference proteome</keyword>
<feature type="binding site" evidence="5">
    <location>
        <begin position="94"/>
        <end position="97"/>
    </location>
    <ligand>
        <name>FAD</name>
        <dbReference type="ChEBI" id="CHEBI:57692"/>
    </ligand>
</feature>
<evidence type="ECO:0000256" key="4">
    <source>
        <dbReference type="ARBA" id="ARBA00022827"/>
    </source>
</evidence>
<dbReference type="AlphaFoldDB" id="I7ZGE8"/>
<comment type="similarity">
    <text evidence="2 6">Belongs to the GMC oxidoreductase family.</text>
</comment>
<evidence type="ECO:0000259" key="7">
    <source>
        <dbReference type="PROSITE" id="PS00623"/>
    </source>
</evidence>
<comment type="caution">
    <text evidence="9">The sequence shown here is derived from an EMBL/GenBank/DDBJ whole genome shotgun (WGS) entry which is preliminary data.</text>
</comment>
<feature type="domain" description="Glucose-methanol-choline oxidoreductase N-terminal" evidence="7">
    <location>
        <begin position="84"/>
        <end position="107"/>
    </location>
</feature>
<dbReference type="Proteomes" id="UP000003704">
    <property type="component" value="Unassembled WGS sequence"/>
</dbReference>
<evidence type="ECO:0000313" key="10">
    <source>
        <dbReference type="Proteomes" id="UP000003704"/>
    </source>
</evidence>
<evidence type="ECO:0000313" key="9">
    <source>
        <dbReference type="EMBL" id="EIT70807.1"/>
    </source>
</evidence>
<dbReference type="PROSITE" id="PS00623">
    <property type="entry name" value="GMC_OXRED_1"/>
    <property type="match status" value="1"/>
</dbReference>
<organism evidence="9 10">
    <name type="scientific">Hydrocarboniphaga effusa AP103</name>
    <dbReference type="NCBI Taxonomy" id="1172194"/>
    <lineage>
        <taxon>Bacteria</taxon>
        <taxon>Pseudomonadati</taxon>
        <taxon>Pseudomonadota</taxon>
        <taxon>Gammaproteobacteria</taxon>
        <taxon>Nevskiales</taxon>
        <taxon>Nevskiaceae</taxon>
        <taxon>Hydrocarboniphaga</taxon>
    </lineage>
</organism>
<evidence type="ECO:0000256" key="5">
    <source>
        <dbReference type="PIRSR" id="PIRSR000137-2"/>
    </source>
</evidence>
<comment type="cofactor">
    <cofactor evidence="1 5">
        <name>FAD</name>
        <dbReference type="ChEBI" id="CHEBI:57692"/>
    </cofactor>
</comment>
<dbReference type="Pfam" id="PF00732">
    <property type="entry name" value="GMC_oxred_N"/>
    <property type="match status" value="1"/>
</dbReference>
<dbReference type="EMBL" id="AKGD01000001">
    <property type="protein sequence ID" value="EIT70807.1"/>
    <property type="molecule type" value="Genomic_DNA"/>
</dbReference>
<dbReference type="Gene3D" id="3.50.50.60">
    <property type="entry name" value="FAD/NAD(P)-binding domain"/>
    <property type="match status" value="1"/>
</dbReference>
<dbReference type="SUPFAM" id="SSF51905">
    <property type="entry name" value="FAD/NAD(P)-binding domain"/>
    <property type="match status" value="1"/>
</dbReference>
<dbReference type="PANTHER" id="PTHR11552:SF147">
    <property type="entry name" value="CHOLINE DEHYDROGENASE, MITOCHONDRIAL"/>
    <property type="match status" value="1"/>
</dbReference>
<dbReference type="STRING" id="1172194.WQQ_09440"/>
<dbReference type="PATRIC" id="fig|1172194.4.peg.904"/>
<protein>
    <submittedName>
        <fullName evidence="9">Choline dehydrogenase, a flavoprotein</fullName>
    </submittedName>
</protein>
<dbReference type="InterPro" id="IPR036188">
    <property type="entry name" value="FAD/NAD-bd_sf"/>
</dbReference>
<name>I7ZGE8_9GAMM</name>
<evidence type="ECO:0000256" key="6">
    <source>
        <dbReference type="RuleBase" id="RU003968"/>
    </source>
</evidence>
<accession>I7ZGE8</accession>
<gene>
    <name evidence="9" type="ORF">WQQ_09440</name>
</gene>
<sequence length="538" mass="59344">MNDFGSFDYIIVGAGSAGCVLANRLTADGRHRVLVLEAGGRDWNPWIHVPLGYGKLFNDASVNWLYQTEPQQHLNGRRISQPRGKVLGGSSSINGLVYIRGQREDFDDWRDEGNPGWGYDDVLPYFKRAEDQQRGADDYHGVGGPQAVSDQTEPHELCDAFVAAGEQVGLPFNPDFNGASQEGVGYFQTTSRRGRRCSTATGYLKPARKRANLHVETRAMTTRLLLEGKRVVGVEFRDRAGQLRTARASREVLLSAGAINSPQLLMLSGIGSGQNLKRFELEVTHELPGVGEHLQDHAQVRTTYRCTRPITLNDDMASLWRQLWIGLRYVFLRKGPLTVSAGYGGAFYRTQPELTRPDVQVHFITFSTSKMGDALDPWSGFTASVCQLRPESRGSLRLASPDPYVAPLIDPNYFDTETDRRANVEGLRELRRIMAAPAMAAMIESEIEPGVNRTDDASLLEYCRERAASIYHPSSTARMGNGPLDVVDARLRVHGLAGVRVVDASIMPAVVSGNCNAAVVMIAEKAADMILEDARRPL</sequence>
<dbReference type="InterPro" id="IPR000172">
    <property type="entry name" value="GMC_OxRdtase_N"/>
</dbReference>
<reference evidence="9 10" key="1">
    <citation type="journal article" date="2012" name="J. Bacteriol.">
        <title>Genome Sequence of n-Alkane-Degrading Hydrocarboniphaga effusa Strain AP103T (ATCC BAA-332T).</title>
        <authorList>
            <person name="Chang H.K."/>
            <person name="Zylstra G.J."/>
            <person name="Chae J.C."/>
        </authorList>
    </citation>
    <scope>NUCLEOTIDE SEQUENCE [LARGE SCALE GENOMIC DNA]</scope>
    <source>
        <strain evidence="9 10">AP103</strain>
    </source>
</reference>
<dbReference type="Pfam" id="PF05199">
    <property type="entry name" value="GMC_oxred_C"/>
    <property type="match status" value="1"/>
</dbReference>
<evidence type="ECO:0000259" key="8">
    <source>
        <dbReference type="PROSITE" id="PS00624"/>
    </source>
</evidence>
<dbReference type="InterPro" id="IPR012132">
    <property type="entry name" value="GMC_OxRdtase"/>
</dbReference>
<evidence type="ECO:0000256" key="2">
    <source>
        <dbReference type="ARBA" id="ARBA00010790"/>
    </source>
</evidence>
<feature type="domain" description="Glucose-methanol-choline oxidoreductase N-terminal" evidence="8">
    <location>
        <begin position="257"/>
        <end position="271"/>
    </location>
</feature>
<dbReference type="InterPro" id="IPR007867">
    <property type="entry name" value="GMC_OxRtase_C"/>
</dbReference>